<dbReference type="AlphaFoldDB" id="A0A7Y2H3U7"/>
<dbReference type="InterPro" id="IPR005495">
    <property type="entry name" value="LptG/LptF_permease"/>
</dbReference>
<proteinExistence type="predicted"/>
<evidence type="ECO:0000313" key="8">
    <source>
        <dbReference type="Proteomes" id="UP000547674"/>
    </source>
</evidence>
<comment type="subcellular location">
    <subcellularLocation>
        <location evidence="1">Cell membrane</location>
        <topology evidence="1">Multi-pass membrane protein</topology>
    </subcellularLocation>
</comment>
<feature type="transmembrane region" description="Helical" evidence="6">
    <location>
        <begin position="58"/>
        <end position="83"/>
    </location>
</feature>
<feature type="transmembrane region" description="Helical" evidence="6">
    <location>
        <begin position="12"/>
        <end position="38"/>
    </location>
</feature>
<keyword evidence="5 6" id="KW-0472">Membrane</keyword>
<accession>A0A7Y2H3U7</accession>
<feature type="transmembrane region" description="Helical" evidence="6">
    <location>
        <begin position="391"/>
        <end position="407"/>
    </location>
</feature>
<evidence type="ECO:0000256" key="1">
    <source>
        <dbReference type="ARBA" id="ARBA00004651"/>
    </source>
</evidence>
<feature type="transmembrane region" description="Helical" evidence="6">
    <location>
        <begin position="427"/>
        <end position="448"/>
    </location>
</feature>
<evidence type="ECO:0000256" key="4">
    <source>
        <dbReference type="ARBA" id="ARBA00022989"/>
    </source>
</evidence>
<name>A0A7Y2H3U7_UNCEI</name>
<dbReference type="Proteomes" id="UP000547674">
    <property type="component" value="Unassembled WGS sequence"/>
</dbReference>
<keyword evidence="4 6" id="KW-1133">Transmembrane helix</keyword>
<reference evidence="7 8" key="1">
    <citation type="submission" date="2020-03" db="EMBL/GenBank/DDBJ databases">
        <title>Metabolic flexibility allows generalist bacteria to become dominant in a frequently disturbed ecosystem.</title>
        <authorList>
            <person name="Chen Y.-J."/>
            <person name="Leung P.M."/>
            <person name="Bay S.K."/>
            <person name="Hugenholtz P."/>
            <person name="Kessler A.J."/>
            <person name="Shelley G."/>
            <person name="Waite D.W."/>
            <person name="Cook P.L."/>
            <person name="Greening C."/>
        </authorList>
    </citation>
    <scope>NUCLEOTIDE SEQUENCE [LARGE SCALE GENOMIC DNA]</scope>
    <source>
        <strain evidence="7">SS_bin_28</strain>
    </source>
</reference>
<evidence type="ECO:0000256" key="5">
    <source>
        <dbReference type="ARBA" id="ARBA00023136"/>
    </source>
</evidence>
<sequence>MSFLSISRLEKYVLRESVLPFILGFSLVTFLFVIDFLFDYLDLLLTKGVPPLVVLELFLLALGWITALSFPCGVLVAALMTFGRLAQDNEITAMRGLGVNMARVLRGPLIAGAVMGIGLGLFNNYVLPETNHRFANLTYSIHRKSPAARIEPGVFIQDFENYSLLVKEIDDKSGEMTDVTIYDYTEKKSPTTILAQKGQMKYIDGGATLRLDLYDGEVHAVPGEATENKYRRLAFDQQTLFLHNAGAVLKRQDRRSRGEREMNIPAMEAAIAKLVTQKEEKITRIKDKLKTAGVDDPNGYWNAAHPEGSAKVFGAAAALLGKKQKARSDTTADGRRVSEIVQMEEMDLKSIERRIDKYQVEIHKKFSIPAACVVFILLGGPLGIRMRKGGFANMAIAVGFFLLYYLMLIGGEQLADRGLFSPALAMWMPNIVLGAIGIYLTFSITGLGPGRGMR</sequence>
<evidence type="ECO:0000256" key="2">
    <source>
        <dbReference type="ARBA" id="ARBA00022475"/>
    </source>
</evidence>
<dbReference type="GO" id="GO:0043190">
    <property type="term" value="C:ATP-binding cassette (ABC) transporter complex"/>
    <property type="evidence" value="ECO:0007669"/>
    <property type="project" value="TreeGrafter"/>
</dbReference>
<feature type="transmembrane region" description="Helical" evidence="6">
    <location>
        <begin position="366"/>
        <end position="384"/>
    </location>
</feature>
<dbReference type="Pfam" id="PF03739">
    <property type="entry name" value="LptF_LptG"/>
    <property type="match status" value="1"/>
</dbReference>
<protein>
    <submittedName>
        <fullName evidence="7">YjgP/YjgQ family permease</fullName>
    </submittedName>
</protein>
<dbReference type="PANTHER" id="PTHR33529">
    <property type="entry name" value="SLR0882 PROTEIN-RELATED"/>
    <property type="match status" value="1"/>
</dbReference>
<gene>
    <name evidence="7" type="ORF">HKN21_17235</name>
</gene>
<organism evidence="7 8">
    <name type="scientific">Eiseniibacteriota bacterium</name>
    <dbReference type="NCBI Taxonomy" id="2212470"/>
    <lineage>
        <taxon>Bacteria</taxon>
        <taxon>Candidatus Eiseniibacteriota</taxon>
    </lineage>
</organism>
<keyword evidence="3 6" id="KW-0812">Transmembrane</keyword>
<comment type="caution">
    <text evidence="7">The sequence shown here is derived from an EMBL/GenBank/DDBJ whole genome shotgun (WGS) entry which is preliminary data.</text>
</comment>
<dbReference type="EMBL" id="JABDJR010000691">
    <property type="protein sequence ID" value="NNF08509.1"/>
    <property type="molecule type" value="Genomic_DNA"/>
</dbReference>
<dbReference type="GO" id="GO:0015920">
    <property type="term" value="P:lipopolysaccharide transport"/>
    <property type="evidence" value="ECO:0007669"/>
    <property type="project" value="TreeGrafter"/>
</dbReference>
<evidence type="ECO:0000256" key="3">
    <source>
        <dbReference type="ARBA" id="ARBA00022692"/>
    </source>
</evidence>
<keyword evidence="2" id="KW-1003">Cell membrane</keyword>
<feature type="transmembrane region" description="Helical" evidence="6">
    <location>
        <begin position="104"/>
        <end position="127"/>
    </location>
</feature>
<evidence type="ECO:0000256" key="6">
    <source>
        <dbReference type="SAM" id="Phobius"/>
    </source>
</evidence>
<dbReference type="PANTHER" id="PTHR33529:SF6">
    <property type="entry name" value="YJGP_YJGQ FAMILY PERMEASE"/>
    <property type="match status" value="1"/>
</dbReference>
<evidence type="ECO:0000313" key="7">
    <source>
        <dbReference type="EMBL" id="NNF08509.1"/>
    </source>
</evidence>